<proteinExistence type="inferred from homology"/>
<evidence type="ECO:0000313" key="10">
    <source>
        <dbReference type="EMBL" id="GJN54360.1"/>
    </source>
</evidence>
<dbReference type="RefSeq" id="WP_173180277.1">
    <property type="nucleotide sequence ID" value="NZ_AP023189.1"/>
</dbReference>
<evidence type="ECO:0000259" key="8">
    <source>
        <dbReference type="Pfam" id="PF04239"/>
    </source>
</evidence>
<dbReference type="Proteomes" id="UP000509383">
    <property type="component" value="Chromosome"/>
</dbReference>
<dbReference type="Pfam" id="PF04239">
    <property type="entry name" value="DUF421"/>
    <property type="match status" value="1"/>
</dbReference>
<keyword evidence="5 7" id="KW-1133">Transmembrane helix</keyword>
<feature type="transmembrane region" description="Helical" evidence="7">
    <location>
        <begin position="6"/>
        <end position="22"/>
    </location>
</feature>
<dbReference type="InterPro" id="IPR007353">
    <property type="entry name" value="DUF421"/>
</dbReference>
<dbReference type="EMBL" id="AP023189">
    <property type="protein sequence ID" value="BCG25218.1"/>
    <property type="molecule type" value="Genomic_DNA"/>
</dbReference>
<keyword evidence="4 7" id="KW-0812">Transmembrane</keyword>
<dbReference type="PANTHER" id="PTHR34582">
    <property type="entry name" value="UPF0702 TRANSMEMBRANE PROTEIN YCAP"/>
    <property type="match status" value="1"/>
</dbReference>
<organism evidence="9 11">
    <name type="scientific">Pseudomonas tohonis</name>
    <dbReference type="NCBI Taxonomy" id="2725477"/>
    <lineage>
        <taxon>Bacteria</taxon>
        <taxon>Pseudomonadati</taxon>
        <taxon>Pseudomonadota</taxon>
        <taxon>Gammaproteobacteria</taxon>
        <taxon>Pseudomonadales</taxon>
        <taxon>Pseudomonadaceae</taxon>
        <taxon>Pseudomonas</taxon>
    </lineage>
</organism>
<evidence type="ECO:0000256" key="2">
    <source>
        <dbReference type="ARBA" id="ARBA00006448"/>
    </source>
</evidence>
<evidence type="ECO:0000256" key="1">
    <source>
        <dbReference type="ARBA" id="ARBA00004651"/>
    </source>
</evidence>
<dbReference type="KEGG" id="ptw:TUM18999_34090"/>
<evidence type="ECO:0000256" key="7">
    <source>
        <dbReference type="SAM" id="Phobius"/>
    </source>
</evidence>
<comment type="subcellular location">
    <subcellularLocation>
        <location evidence="1">Cell membrane</location>
        <topology evidence="1">Multi-pass membrane protein</topology>
    </subcellularLocation>
</comment>
<name>A0A6J4E716_9PSED</name>
<dbReference type="Proteomes" id="UP001054892">
    <property type="component" value="Unassembled WGS sequence"/>
</dbReference>
<sequence>MDAVLRAAGIYLVLLLIFKFAGRRSLAELTLFDLILLLIISEATQQALLGDDFSFTNAALVIITLVAIDVVLARLKWRWPQFDLWMEGSPTIVVENGTPIEGRLRAMRIRVEDILEAAREKQGLERLEQIKFAIVEKNGKISIIPAEDG</sequence>
<dbReference type="AlphaFoldDB" id="A0A6J4E716"/>
<evidence type="ECO:0000256" key="3">
    <source>
        <dbReference type="ARBA" id="ARBA00022475"/>
    </source>
</evidence>
<protein>
    <submittedName>
        <fullName evidence="9">DUF421 domain-containing protein</fullName>
    </submittedName>
</protein>
<keyword evidence="6 7" id="KW-0472">Membrane</keyword>
<feature type="transmembrane region" description="Helical" evidence="7">
    <location>
        <begin position="29"/>
        <end position="49"/>
    </location>
</feature>
<feature type="domain" description="YetF C-terminal" evidence="8">
    <location>
        <begin position="79"/>
        <end position="148"/>
    </location>
</feature>
<gene>
    <name evidence="9" type="ORF">TUM18999_34090</name>
    <name evidence="10" type="ORF">TUM20286_41120</name>
</gene>
<evidence type="ECO:0000313" key="12">
    <source>
        <dbReference type="Proteomes" id="UP001054892"/>
    </source>
</evidence>
<comment type="similarity">
    <text evidence="2">Belongs to the UPF0702 family.</text>
</comment>
<dbReference type="Gene3D" id="3.30.240.20">
    <property type="entry name" value="bsu07140 like domains"/>
    <property type="match status" value="1"/>
</dbReference>
<evidence type="ECO:0000313" key="11">
    <source>
        <dbReference type="Proteomes" id="UP000509383"/>
    </source>
</evidence>
<feature type="transmembrane region" description="Helical" evidence="7">
    <location>
        <begin position="55"/>
        <end position="75"/>
    </location>
</feature>
<dbReference type="InterPro" id="IPR023090">
    <property type="entry name" value="UPF0702_alpha/beta_dom_sf"/>
</dbReference>
<accession>A0A6J4E716</accession>
<dbReference type="GO" id="GO:0005886">
    <property type="term" value="C:plasma membrane"/>
    <property type="evidence" value="ECO:0007669"/>
    <property type="project" value="UniProtKB-SubCell"/>
</dbReference>
<dbReference type="EMBL" id="BQKM01000010">
    <property type="protein sequence ID" value="GJN54360.1"/>
    <property type="molecule type" value="Genomic_DNA"/>
</dbReference>
<reference evidence="9 11" key="1">
    <citation type="submission" date="2020-05" db="EMBL/GenBank/DDBJ databases">
        <title>Characterization of novel class B3 metallo-beta-lactamase from novel Pseudomonas species.</title>
        <authorList>
            <person name="Yamada K."/>
            <person name="Aoki K."/>
            <person name="Ishii Y."/>
        </authorList>
    </citation>
    <scope>NUCLEOTIDE SEQUENCE [LARGE SCALE GENOMIC DNA]</scope>
    <source>
        <strain evidence="9 11">TUM18999</strain>
        <strain evidence="10 12">TUM20286</strain>
    </source>
</reference>
<keyword evidence="3" id="KW-1003">Cell membrane</keyword>
<evidence type="ECO:0000256" key="4">
    <source>
        <dbReference type="ARBA" id="ARBA00022692"/>
    </source>
</evidence>
<evidence type="ECO:0000313" key="9">
    <source>
        <dbReference type="EMBL" id="BCG25218.1"/>
    </source>
</evidence>
<keyword evidence="12" id="KW-1185">Reference proteome</keyword>
<dbReference type="PANTHER" id="PTHR34582:SF6">
    <property type="entry name" value="UPF0702 TRANSMEMBRANE PROTEIN YCAP"/>
    <property type="match status" value="1"/>
</dbReference>
<evidence type="ECO:0000256" key="6">
    <source>
        <dbReference type="ARBA" id="ARBA00023136"/>
    </source>
</evidence>
<evidence type="ECO:0000256" key="5">
    <source>
        <dbReference type="ARBA" id="ARBA00022989"/>
    </source>
</evidence>